<organism evidence="1 2">
    <name type="scientific">Bacillus mycoides</name>
    <dbReference type="NCBI Taxonomy" id="1405"/>
    <lineage>
        <taxon>Bacteria</taxon>
        <taxon>Bacillati</taxon>
        <taxon>Bacillota</taxon>
        <taxon>Bacilli</taxon>
        <taxon>Bacillales</taxon>
        <taxon>Bacillaceae</taxon>
        <taxon>Bacillus</taxon>
        <taxon>Bacillus cereus group</taxon>
    </lineage>
</organism>
<gene>
    <name evidence="1" type="ORF">AWW70_19110</name>
</gene>
<dbReference type="AlphaFoldDB" id="A0A109G299"/>
<dbReference type="SUPFAM" id="SSF56112">
    <property type="entry name" value="Protein kinase-like (PK-like)"/>
    <property type="match status" value="1"/>
</dbReference>
<dbReference type="Gene3D" id="1.10.510.10">
    <property type="entry name" value="Transferase(Phosphotransferase) domain 1"/>
    <property type="match status" value="1"/>
</dbReference>
<evidence type="ECO:0000313" key="1">
    <source>
        <dbReference type="EMBL" id="KWU58947.1"/>
    </source>
</evidence>
<dbReference type="RefSeq" id="WP_060750972.1">
    <property type="nucleotide sequence ID" value="NZ_LRPH01000070.1"/>
</dbReference>
<protein>
    <submittedName>
        <fullName evidence="1">Kinase</fullName>
    </submittedName>
</protein>
<dbReference type="InterPro" id="IPR011009">
    <property type="entry name" value="Kinase-like_dom_sf"/>
</dbReference>
<keyword evidence="1" id="KW-0418">Kinase</keyword>
<keyword evidence="1" id="KW-0808">Transferase</keyword>
<accession>A0A109G299</accession>
<name>A0A109G299_BACMY</name>
<proteinExistence type="predicted"/>
<sequence>MNKYFNKRTISRRDLVEYKLIGDGKDGEVYQLSHDKCVKIFFLEETQKKELRALVIGQSSPIIPRLYGYGENYIIMEYIQGISLARHLKKEKQITEELTERILIMLDELKKIGFTRWDTEVRHVLINEEGQLKVIDHKRAFTSNSEVPTKLLKGFKKFGLSQDFLNYVKNIRSSVYNRWAEHR</sequence>
<comment type="caution">
    <text evidence="1">The sequence shown here is derived from an EMBL/GenBank/DDBJ whole genome shotgun (WGS) entry which is preliminary data.</text>
</comment>
<dbReference type="GO" id="GO:0016301">
    <property type="term" value="F:kinase activity"/>
    <property type="evidence" value="ECO:0007669"/>
    <property type="project" value="UniProtKB-KW"/>
</dbReference>
<dbReference type="EMBL" id="LRPH01000070">
    <property type="protein sequence ID" value="KWU58947.1"/>
    <property type="molecule type" value="Genomic_DNA"/>
</dbReference>
<dbReference type="Proteomes" id="UP000065797">
    <property type="component" value="Unassembled WGS sequence"/>
</dbReference>
<reference evidence="1 2" key="1">
    <citation type="submission" date="2016-01" db="EMBL/GenBank/DDBJ databases">
        <authorList>
            <person name="McClelland M."/>
            <person name="Jain A."/>
            <person name="Saraogi P."/>
            <person name="Mendelson R."/>
            <person name="Westerman R."/>
            <person name="SanMiguel P."/>
            <person name="Csonka L."/>
        </authorList>
    </citation>
    <scope>NUCLEOTIDE SEQUENCE [LARGE SCALE GENOMIC DNA]</scope>
    <source>
        <strain evidence="1 2">PE8-15</strain>
    </source>
</reference>
<evidence type="ECO:0000313" key="2">
    <source>
        <dbReference type="Proteomes" id="UP000065797"/>
    </source>
</evidence>